<accession>A0A8I1MZE4</accession>
<dbReference type="InterPro" id="IPR008915">
    <property type="entry name" value="Peptidase_M50"/>
</dbReference>
<feature type="transmembrane region" description="Helical" evidence="12">
    <location>
        <begin position="89"/>
        <end position="113"/>
    </location>
</feature>
<evidence type="ECO:0000256" key="9">
    <source>
        <dbReference type="ARBA" id="ARBA00022989"/>
    </source>
</evidence>
<evidence type="ECO:0000313" key="14">
    <source>
        <dbReference type="EMBL" id="MBN8745782.1"/>
    </source>
</evidence>
<evidence type="ECO:0000256" key="8">
    <source>
        <dbReference type="ARBA" id="ARBA00022833"/>
    </source>
</evidence>
<keyword evidence="11 12" id="KW-0472">Membrane</keyword>
<evidence type="ECO:0000256" key="3">
    <source>
        <dbReference type="ARBA" id="ARBA00007931"/>
    </source>
</evidence>
<comment type="cofactor">
    <cofactor evidence="1">
        <name>Zn(2+)</name>
        <dbReference type="ChEBI" id="CHEBI:29105"/>
    </cofactor>
</comment>
<dbReference type="RefSeq" id="WP_276733031.1">
    <property type="nucleotide sequence ID" value="NZ_JAFKMR010000043.1"/>
</dbReference>
<evidence type="ECO:0000313" key="15">
    <source>
        <dbReference type="Proteomes" id="UP000664800"/>
    </source>
</evidence>
<reference evidence="14" key="1">
    <citation type="submission" date="2021-02" db="EMBL/GenBank/DDBJ databases">
        <title>Thiocyanate and organic carbon inputs drive convergent selection for specific autotrophic Afipia and Thiobacillus strains within complex microbiomes.</title>
        <authorList>
            <person name="Huddy R.J."/>
            <person name="Sachdeva R."/>
            <person name="Kadzinga F."/>
            <person name="Kantor R.S."/>
            <person name="Harrison S.T.L."/>
            <person name="Banfield J.F."/>
        </authorList>
    </citation>
    <scope>NUCLEOTIDE SEQUENCE</scope>
    <source>
        <strain evidence="14">SCN18_13_7_16_R3_B_64_19</strain>
    </source>
</reference>
<keyword evidence="4 14" id="KW-0645">Protease</keyword>
<evidence type="ECO:0000259" key="13">
    <source>
        <dbReference type="Pfam" id="PF02163"/>
    </source>
</evidence>
<dbReference type="PANTHER" id="PTHR39188">
    <property type="entry name" value="MEMBRANE-ASSOCIATED ZINC METALLOPROTEASE M50B"/>
    <property type="match status" value="1"/>
</dbReference>
<dbReference type="EMBL" id="JAFKMR010000043">
    <property type="protein sequence ID" value="MBN8745782.1"/>
    <property type="molecule type" value="Genomic_DNA"/>
</dbReference>
<evidence type="ECO:0000256" key="2">
    <source>
        <dbReference type="ARBA" id="ARBA00004141"/>
    </source>
</evidence>
<evidence type="ECO:0000256" key="7">
    <source>
        <dbReference type="ARBA" id="ARBA00022801"/>
    </source>
</evidence>
<evidence type="ECO:0000256" key="6">
    <source>
        <dbReference type="ARBA" id="ARBA00022723"/>
    </source>
</evidence>
<evidence type="ECO:0000256" key="12">
    <source>
        <dbReference type="SAM" id="Phobius"/>
    </source>
</evidence>
<keyword evidence="7" id="KW-0378">Hydrolase</keyword>
<keyword evidence="6" id="KW-0479">Metal-binding</keyword>
<keyword evidence="10" id="KW-0482">Metalloprotease</keyword>
<comment type="similarity">
    <text evidence="3">Belongs to the peptidase M50B family.</text>
</comment>
<name>A0A8I1MZE4_THIA3</name>
<feature type="domain" description="Peptidase M50" evidence="13">
    <location>
        <begin position="19"/>
        <end position="110"/>
    </location>
</feature>
<dbReference type="Pfam" id="PF02163">
    <property type="entry name" value="Peptidase_M50"/>
    <property type="match status" value="2"/>
</dbReference>
<dbReference type="GO" id="GO:0016020">
    <property type="term" value="C:membrane"/>
    <property type="evidence" value="ECO:0007669"/>
    <property type="project" value="UniProtKB-SubCell"/>
</dbReference>
<gene>
    <name evidence="14" type="ORF">J0I24_16040</name>
</gene>
<dbReference type="PANTHER" id="PTHR39188:SF3">
    <property type="entry name" value="STAGE IV SPORULATION PROTEIN FB"/>
    <property type="match status" value="1"/>
</dbReference>
<protein>
    <submittedName>
        <fullName evidence="14">Site-2 protease family protein</fullName>
    </submittedName>
</protein>
<evidence type="ECO:0000256" key="5">
    <source>
        <dbReference type="ARBA" id="ARBA00022692"/>
    </source>
</evidence>
<dbReference type="GO" id="GO:0008237">
    <property type="term" value="F:metallopeptidase activity"/>
    <property type="evidence" value="ECO:0007669"/>
    <property type="project" value="UniProtKB-KW"/>
</dbReference>
<dbReference type="GO" id="GO:0046872">
    <property type="term" value="F:metal ion binding"/>
    <property type="evidence" value="ECO:0007669"/>
    <property type="project" value="UniProtKB-KW"/>
</dbReference>
<evidence type="ECO:0000256" key="4">
    <source>
        <dbReference type="ARBA" id="ARBA00022670"/>
    </source>
</evidence>
<feature type="transmembrane region" description="Helical" evidence="12">
    <location>
        <begin position="172"/>
        <end position="194"/>
    </location>
</feature>
<sequence>MTLSLYAALSLLFAVVVTSLLFVASLALHEAGHALAARIFGLPVRRVTAGNGPWLLRLWGGRFEARLFGLNGACEFTRPLESEPTLARFWIALAGPLSSLGAAGLFAGLGAAWSAVAGHGSEVQVCLLMAQANVALALFNLLPIPPLDGWRALEAVLEQTGFRLSDARRARLHAGGMVLLAVGIAAFFALHWGLALGA</sequence>
<comment type="subcellular location">
    <subcellularLocation>
        <location evidence="2">Membrane</location>
        <topology evidence="2">Multi-pass membrane protein</topology>
    </subcellularLocation>
</comment>
<keyword evidence="9 12" id="KW-1133">Transmembrane helix</keyword>
<proteinExistence type="inferred from homology"/>
<comment type="caution">
    <text evidence="14">The sequence shown here is derived from an EMBL/GenBank/DDBJ whole genome shotgun (WGS) entry which is preliminary data.</text>
</comment>
<evidence type="ECO:0000256" key="11">
    <source>
        <dbReference type="ARBA" id="ARBA00023136"/>
    </source>
</evidence>
<evidence type="ECO:0000256" key="10">
    <source>
        <dbReference type="ARBA" id="ARBA00023049"/>
    </source>
</evidence>
<dbReference type="AlphaFoldDB" id="A0A8I1MZE4"/>
<keyword evidence="8" id="KW-0862">Zinc</keyword>
<evidence type="ECO:0000256" key="1">
    <source>
        <dbReference type="ARBA" id="ARBA00001947"/>
    </source>
</evidence>
<dbReference type="Proteomes" id="UP000664800">
    <property type="component" value="Unassembled WGS sequence"/>
</dbReference>
<dbReference type="GO" id="GO:0006508">
    <property type="term" value="P:proteolysis"/>
    <property type="evidence" value="ECO:0007669"/>
    <property type="project" value="UniProtKB-KW"/>
</dbReference>
<keyword evidence="5 12" id="KW-0812">Transmembrane</keyword>
<organism evidence="14 15">
    <name type="scientific">Thiomonas arsenitoxydans (strain DSM 22701 / CIP 110005 / 3As)</name>
    <dbReference type="NCBI Taxonomy" id="426114"/>
    <lineage>
        <taxon>Bacteria</taxon>
        <taxon>Pseudomonadati</taxon>
        <taxon>Pseudomonadota</taxon>
        <taxon>Betaproteobacteria</taxon>
        <taxon>Burkholderiales</taxon>
        <taxon>Thiomonas</taxon>
    </lineage>
</organism>
<feature type="domain" description="Peptidase M50" evidence="13">
    <location>
        <begin position="123"/>
        <end position="179"/>
    </location>
</feature>